<sequence length="53" mass="6158">MDPCGIYPLNNSTWVQYGLDDYIKNITSGKNITVQVRRNILKNKTNQRSLYPL</sequence>
<evidence type="ECO:0000313" key="1">
    <source>
        <dbReference type="EMBL" id="ALL41247.1"/>
    </source>
</evidence>
<dbReference type="EMBL" id="KT247158">
    <property type="protein sequence ID" value="ALL41247.1"/>
    <property type="molecule type" value="mRNA"/>
</dbReference>
<reference evidence="1" key="1">
    <citation type="submission" date="2015-07" db="EMBL/GenBank/DDBJ databases">
        <title>Elucidating the P. pachyrhizi secretome and potential effectors.</title>
        <authorList>
            <person name="de Carvalho M.C.C.G."/>
            <person name="Nascimento L.C."/>
            <person name="Darben L.M."/>
            <person name="Polizel-Podanosqui A.M."/>
            <person name="Lopes-Caitar V.S."/>
            <person name="Rocha C.S."/>
            <person name="Qi M."/>
            <person name="Carazolle M."/>
            <person name="Kuwahara M.K."/>
            <person name="Pereira G.A.G."/>
            <person name="Abdelnoor R.V."/>
            <person name="Whitham S.A."/>
            <person name="Marcelino-Guimaraes F.C."/>
        </authorList>
    </citation>
    <scope>NUCLEOTIDE SEQUENCE</scope>
</reference>
<name>A0A0S1MK05_PHAPC</name>
<dbReference type="AlphaFoldDB" id="A0A0S1MK05"/>
<organism evidence="1">
    <name type="scientific">Phakopsora pachyrhizi</name>
    <name type="common">Asian soybean rust disease fungus</name>
    <dbReference type="NCBI Taxonomy" id="170000"/>
    <lineage>
        <taxon>Eukaryota</taxon>
        <taxon>Fungi</taxon>
        <taxon>Dikarya</taxon>
        <taxon>Basidiomycota</taxon>
        <taxon>Pucciniomycotina</taxon>
        <taxon>Pucciniomycetes</taxon>
        <taxon>Pucciniales</taxon>
        <taxon>Phakopsoraceae</taxon>
        <taxon>Phakopsora</taxon>
    </lineage>
</organism>
<proteinExistence type="evidence at transcript level"/>
<protein>
    <submittedName>
        <fullName evidence="1">Uncharacterized protein</fullName>
    </submittedName>
</protein>
<accession>A0A0S1MK05</accession>